<dbReference type="NCBIfam" id="TIGR04056">
    <property type="entry name" value="OMP_RagA_SusC"/>
    <property type="match status" value="1"/>
</dbReference>
<dbReference type="Gene3D" id="2.60.40.1120">
    <property type="entry name" value="Carboxypeptidase-like, regulatory domain"/>
    <property type="match status" value="1"/>
</dbReference>
<dbReference type="SUPFAM" id="SSF56935">
    <property type="entry name" value="Porins"/>
    <property type="match status" value="1"/>
</dbReference>
<evidence type="ECO:0000256" key="8">
    <source>
        <dbReference type="SAM" id="SignalP"/>
    </source>
</evidence>
<dbReference type="RefSeq" id="WP_025879859.1">
    <property type="nucleotide sequence ID" value="NZ_CAJPPY010000003.1"/>
</dbReference>
<dbReference type="Pfam" id="PF07715">
    <property type="entry name" value="Plug"/>
    <property type="match status" value="1"/>
</dbReference>
<evidence type="ECO:0000259" key="9">
    <source>
        <dbReference type="Pfam" id="PF07715"/>
    </source>
</evidence>
<reference evidence="10 11" key="1">
    <citation type="submission" date="2018-12" db="EMBL/GenBank/DDBJ databases">
        <authorList>
            <consortium name="Pathogen Informatics"/>
        </authorList>
    </citation>
    <scope>NUCLEOTIDE SEQUENCE [LARGE SCALE GENOMIC DNA]</scope>
    <source>
        <strain evidence="10 11">NCTC13071</strain>
    </source>
</reference>
<dbReference type="SUPFAM" id="SSF49464">
    <property type="entry name" value="Carboxypeptidase regulatory domain-like"/>
    <property type="match status" value="1"/>
</dbReference>
<evidence type="ECO:0000256" key="3">
    <source>
        <dbReference type="ARBA" id="ARBA00022452"/>
    </source>
</evidence>
<sequence length="1027" mass="115688">MKKLFILFWMSCCIVFNALAQEQLNISGTVTDAAGEALIGVSVTVKDAKGLGTITNIDGKYNIKIQQYHTLVFSYIGYKPVSVLVKGDKKVIDVQMSEEKTNAIDEVVVTGLGTQKKLTVTGAITNVDVSQMKQFPSSNFTNALAGNVPGIIAMQSSGQPGKSTSRFWVRGISTFGASASAMILVDGFERNNIDDLNIEDIESFSVLKDASATAIYGSKGANGVILITTKHGKAGKININVKGEASYNTRTITPKFIDAPTYANLLNEARVTRNLAPQYQPEELALIRSGLDPDFYPNVDWSKLLLKNGAMSYRADLSMSGGGNTARYFVSLSYVEDQGMYNTDETLRKKYDTNANYKRWNYRMNVDIDVTPTTIIKLGVSGNLNKRNSPGLGDQYLWSELFGFNALSSPVLYSNGYVPAYGNNIHQMNPWVSSTRTGYNEEWDNNIQTNVTVEQKLDFITKGLSFTGRFGYDTYNSNHIYYRLWPAMYRANSRDSQGNIIWDKLFEETSMSQTSGGDGSRHEFLEALLRWDRTFDKLHNFSAVSRFTQDERIQTRNIGTDIKNSVSKRNQGLAGQLTYNYALRYFIDFNFGYNGSENFADHHRYGFFPAFSLAWNVAEEPLVKKALPWLNMFKLRYSWGKVGNDNMGRFPYLYTLDYTPNIGYNWGSNLSSGTIPGIHYTQMASPNVTWEVARKTDFGFDFVAFDNKFSLTMDYFHEKRTGIFIQRMFLPDITGLESYPWANVGAVKSQGFDGNFQYKDHIGEINWTVRGNITYSKNTILERDEENNVYAYQYGKGYRVNQQRGLIALGLFRDYDDIRNSPKQSWGTVQPGDIKYKDVNGDGIVDDGDRVAIGATDTPSLIYGLGASVSWRGFDLNLHFQGAGKYTFLINSGAVNAFRDGRWGNILQGITDNRWISSDISGTKETENPNAPYPRLSYGYNLNNQQSSSFWLRNGRFLRLKNLDIGYTLPKPMVNTIHLESVRIYISGQNLITWSPFKLWDPELDSRQRGQIYPITRSLTAGIQISL</sequence>
<dbReference type="PROSITE" id="PS52016">
    <property type="entry name" value="TONB_DEPENDENT_REC_3"/>
    <property type="match status" value="1"/>
</dbReference>
<protein>
    <submittedName>
        <fullName evidence="10">Outer membrane cobalamin receptor protein</fullName>
    </submittedName>
</protein>
<dbReference type="NCBIfam" id="TIGR04057">
    <property type="entry name" value="SusC_RagA_signa"/>
    <property type="match status" value="1"/>
</dbReference>
<evidence type="ECO:0000256" key="6">
    <source>
        <dbReference type="ARBA" id="ARBA00023237"/>
    </source>
</evidence>
<dbReference type="InterPro" id="IPR039426">
    <property type="entry name" value="TonB-dep_rcpt-like"/>
</dbReference>
<dbReference type="InterPro" id="IPR008969">
    <property type="entry name" value="CarboxyPept-like_regulatory"/>
</dbReference>
<dbReference type="GO" id="GO:0009279">
    <property type="term" value="C:cell outer membrane"/>
    <property type="evidence" value="ECO:0007669"/>
    <property type="project" value="UniProtKB-SubCell"/>
</dbReference>
<dbReference type="AlphaFoldDB" id="A0A448L440"/>
<dbReference type="KEGG" id="poc:NCTC13071_00718"/>
<evidence type="ECO:0000256" key="1">
    <source>
        <dbReference type="ARBA" id="ARBA00004571"/>
    </source>
</evidence>
<gene>
    <name evidence="10" type="ORF">NCTC13071_00718</name>
</gene>
<comment type="subcellular location">
    <subcellularLocation>
        <location evidence="1 7">Cell outer membrane</location>
        <topology evidence="1 7">Multi-pass membrane protein</topology>
    </subcellularLocation>
</comment>
<feature type="signal peptide" evidence="8">
    <location>
        <begin position="1"/>
        <end position="20"/>
    </location>
</feature>
<feature type="domain" description="TonB-dependent receptor plug" evidence="9">
    <location>
        <begin position="117"/>
        <end position="224"/>
    </location>
</feature>
<evidence type="ECO:0000256" key="2">
    <source>
        <dbReference type="ARBA" id="ARBA00022448"/>
    </source>
</evidence>
<accession>A0A448L440</accession>
<keyword evidence="2 7" id="KW-0813">Transport</keyword>
<dbReference type="Gene3D" id="2.170.130.10">
    <property type="entry name" value="TonB-dependent receptor, plug domain"/>
    <property type="match status" value="1"/>
</dbReference>
<proteinExistence type="inferred from homology"/>
<evidence type="ECO:0000313" key="10">
    <source>
        <dbReference type="EMBL" id="VEH14736.1"/>
    </source>
</evidence>
<keyword evidence="8" id="KW-0732">Signal</keyword>
<evidence type="ECO:0000256" key="4">
    <source>
        <dbReference type="ARBA" id="ARBA00022692"/>
    </source>
</evidence>
<dbReference type="InterPro" id="IPR012910">
    <property type="entry name" value="Plug_dom"/>
</dbReference>
<dbReference type="Gene3D" id="2.40.170.20">
    <property type="entry name" value="TonB-dependent receptor, beta-barrel domain"/>
    <property type="match status" value="1"/>
</dbReference>
<evidence type="ECO:0000313" key="11">
    <source>
        <dbReference type="Proteomes" id="UP000274578"/>
    </source>
</evidence>
<keyword evidence="3 7" id="KW-1134">Transmembrane beta strand</keyword>
<evidence type="ECO:0000256" key="7">
    <source>
        <dbReference type="PROSITE-ProRule" id="PRU01360"/>
    </source>
</evidence>
<dbReference type="InterPro" id="IPR023997">
    <property type="entry name" value="TonB-dep_OMP_SusC/RagA_CS"/>
</dbReference>
<dbReference type="GeneID" id="85011609"/>
<dbReference type="InterPro" id="IPR023996">
    <property type="entry name" value="TonB-dep_OMP_SusC/RagA"/>
</dbReference>
<comment type="similarity">
    <text evidence="7">Belongs to the TonB-dependent receptor family.</text>
</comment>
<dbReference type="EMBL" id="LR134384">
    <property type="protein sequence ID" value="VEH14736.1"/>
    <property type="molecule type" value="Genomic_DNA"/>
</dbReference>
<keyword evidence="10" id="KW-0675">Receptor</keyword>
<keyword evidence="6 7" id="KW-0998">Cell outer membrane</keyword>
<name>A0A448L440_9BACT</name>
<feature type="chain" id="PRO_5019045733" evidence="8">
    <location>
        <begin position="21"/>
        <end position="1027"/>
    </location>
</feature>
<keyword evidence="4 7" id="KW-0812">Transmembrane</keyword>
<dbReference type="Pfam" id="PF13715">
    <property type="entry name" value="CarbopepD_reg_2"/>
    <property type="match status" value="1"/>
</dbReference>
<dbReference type="Proteomes" id="UP000274578">
    <property type="component" value="Chromosome 1"/>
</dbReference>
<dbReference type="InterPro" id="IPR037066">
    <property type="entry name" value="Plug_dom_sf"/>
</dbReference>
<evidence type="ECO:0000256" key="5">
    <source>
        <dbReference type="ARBA" id="ARBA00023136"/>
    </source>
</evidence>
<keyword evidence="5 7" id="KW-0472">Membrane</keyword>
<dbReference type="InterPro" id="IPR036942">
    <property type="entry name" value="Beta-barrel_TonB_sf"/>
</dbReference>
<dbReference type="FunFam" id="2.170.130.10:FF:000003">
    <property type="entry name" value="SusC/RagA family TonB-linked outer membrane protein"/>
    <property type="match status" value="1"/>
</dbReference>
<organism evidence="10 11">
    <name type="scientific">Segatella oris</name>
    <dbReference type="NCBI Taxonomy" id="28135"/>
    <lineage>
        <taxon>Bacteria</taxon>
        <taxon>Pseudomonadati</taxon>
        <taxon>Bacteroidota</taxon>
        <taxon>Bacteroidia</taxon>
        <taxon>Bacteroidales</taxon>
        <taxon>Prevotellaceae</taxon>
        <taxon>Segatella</taxon>
    </lineage>
</organism>